<evidence type="ECO:0008006" key="2">
    <source>
        <dbReference type="Google" id="ProtNLM"/>
    </source>
</evidence>
<sequence>MTRYVLLILAPLLLGGCVGTEFLARAITDATYLHVRAGEYVRGVHDLREFIREECQASLVREVEALKRAGDESALRKMLAESYPPLVTVGMFKSSEGILSKAPGCE</sequence>
<gene>
    <name evidence="1" type="ORF">LCGC14_1856740</name>
</gene>
<evidence type="ECO:0000313" key="1">
    <source>
        <dbReference type="EMBL" id="KKL95221.1"/>
    </source>
</evidence>
<comment type="caution">
    <text evidence="1">The sequence shown here is derived from an EMBL/GenBank/DDBJ whole genome shotgun (WGS) entry which is preliminary data.</text>
</comment>
<proteinExistence type="predicted"/>
<name>A0A0F9GX23_9ZZZZ</name>
<accession>A0A0F9GX23</accession>
<reference evidence="1" key="1">
    <citation type="journal article" date="2015" name="Nature">
        <title>Complex archaea that bridge the gap between prokaryotes and eukaryotes.</title>
        <authorList>
            <person name="Spang A."/>
            <person name="Saw J.H."/>
            <person name="Jorgensen S.L."/>
            <person name="Zaremba-Niedzwiedzka K."/>
            <person name="Martijn J."/>
            <person name="Lind A.E."/>
            <person name="van Eijk R."/>
            <person name="Schleper C."/>
            <person name="Guy L."/>
            <person name="Ettema T.J."/>
        </authorList>
    </citation>
    <scope>NUCLEOTIDE SEQUENCE</scope>
</reference>
<protein>
    <recommendedName>
        <fullName evidence="2">Lipoprotein</fullName>
    </recommendedName>
</protein>
<dbReference type="PROSITE" id="PS51257">
    <property type="entry name" value="PROKAR_LIPOPROTEIN"/>
    <property type="match status" value="1"/>
</dbReference>
<dbReference type="EMBL" id="LAZR01018730">
    <property type="protein sequence ID" value="KKL95221.1"/>
    <property type="molecule type" value="Genomic_DNA"/>
</dbReference>
<organism evidence="1">
    <name type="scientific">marine sediment metagenome</name>
    <dbReference type="NCBI Taxonomy" id="412755"/>
    <lineage>
        <taxon>unclassified sequences</taxon>
        <taxon>metagenomes</taxon>
        <taxon>ecological metagenomes</taxon>
    </lineage>
</organism>
<dbReference type="AlphaFoldDB" id="A0A0F9GX23"/>